<protein>
    <submittedName>
        <fullName evidence="1">Uncharacterized protein</fullName>
    </submittedName>
</protein>
<proteinExistence type="predicted"/>
<evidence type="ECO:0000313" key="2">
    <source>
        <dbReference type="Proteomes" id="UP000694549"/>
    </source>
</evidence>
<accession>A0A8B9VFZ2</accession>
<dbReference type="Ensembl" id="ENSAZOT00000022393.1">
    <property type="protein sequence ID" value="ENSAZOP00000020854.1"/>
    <property type="gene ID" value="ENSAZOG00000013503.1"/>
</dbReference>
<dbReference type="AlphaFoldDB" id="A0A8B9VFZ2"/>
<reference evidence="1" key="1">
    <citation type="submission" date="2025-08" db="UniProtKB">
        <authorList>
            <consortium name="Ensembl"/>
        </authorList>
    </citation>
    <scope>IDENTIFICATION</scope>
</reference>
<dbReference type="Proteomes" id="UP000694549">
    <property type="component" value="Unplaced"/>
</dbReference>
<name>A0A8B9VFZ2_9AVES</name>
<keyword evidence="2" id="KW-1185">Reference proteome</keyword>
<sequence length="132" mass="14116">MLFALRGTVGPKSSQRVCLSKLWLQLSILAAGLVCDPLPLPAPEQDAAFAMSTAAGKCQQPAAALLLQAVTIFPCICPGLDASPPASTHELTIPNDVSTVAIPPPVCLCVCTYIYIYLYICTLQMYELVKYI</sequence>
<reference evidence="1" key="2">
    <citation type="submission" date="2025-09" db="UniProtKB">
        <authorList>
            <consortium name="Ensembl"/>
        </authorList>
    </citation>
    <scope>IDENTIFICATION</scope>
</reference>
<organism evidence="1 2">
    <name type="scientific">Anas zonorhyncha</name>
    <name type="common">Eastern spot-billed duck</name>
    <dbReference type="NCBI Taxonomy" id="75864"/>
    <lineage>
        <taxon>Eukaryota</taxon>
        <taxon>Metazoa</taxon>
        <taxon>Chordata</taxon>
        <taxon>Craniata</taxon>
        <taxon>Vertebrata</taxon>
        <taxon>Euteleostomi</taxon>
        <taxon>Archelosauria</taxon>
        <taxon>Archosauria</taxon>
        <taxon>Dinosauria</taxon>
        <taxon>Saurischia</taxon>
        <taxon>Theropoda</taxon>
        <taxon>Coelurosauria</taxon>
        <taxon>Aves</taxon>
        <taxon>Neognathae</taxon>
        <taxon>Galloanserae</taxon>
        <taxon>Anseriformes</taxon>
        <taxon>Anatidae</taxon>
        <taxon>Anatinae</taxon>
        <taxon>Anas</taxon>
    </lineage>
</organism>
<evidence type="ECO:0000313" key="1">
    <source>
        <dbReference type="Ensembl" id="ENSAZOP00000020854.1"/>
    </source>
</evidence>